<name>A0A7Y4LYR4_9BRAD</name>
<dbReference type="RefSeq" id="WP_171582255.1">
    <property type="nucleotide sequence ID" value="NZ_JAAVLX010000009.1"/>
</dbReference>
<reference evidence="1 2" key="1">
    <citation type="submission" date="2020-03" db="EMBL/GenBank/DDBJ databases">
        <title>Bradyrhizobium diversity isolated from nodules of Indigofera sp.</title>
        <authorList>
            <person name="Klepa M."/>
            <person name="Helene L."/>
            <person name="Hungria M."/>
        </authorList>
    </citation>
    <scope>NUCLEOTIDE SEQUENCE [LARGE SCALE GENOMIC DNA]</scope>
    <source>
        <strain evidence="1 2">WSM 1791</strain>
    </source>
</reference>
<proteinExistence type="predicted"/>
<keyword evidence="2" id="KW-1185">Reference proteome</keyword>
<protein>
    <submittedName>
        <fullName evidence="1">Uncharacterized protein</fullName>
    </submittedName>
</protein>
<accession>A0A7Y4LYR4</accession>
<gene>
    <name evidence="1" type="ORF">HCN58_26240</name>
</gene>
<dbReference type="AlphaFoldDB" id="A0A7Y4LYR4"/>
<dbReference type="EMBL" id="JAAVLX010000009">
    <property type="protein sequence ID" value="NOJ43035.1"/>
    <property type="molecule type" value="Genomic_DNA"/>
</dbReference>
<organism evidence="1 2">
    <name type="scientific">Bradyrhizobium australiense</name>
    <dbReference type="NCBI Taxonomy" id="2721161"/>
    <lineage>
        <taxon>Bacteria</taxon>
        <taxon>Pseudomonadati</taxon>
        <taxon>Pseudomonadota</taxon>
        <taxon>Alphaproteobacteria</taxon>
        <taxon>Hyphomicrobiales</taxon>
        <taxon>Nitrobacteraceae</taxon>
        <taxon>Bradyrhizobium</taxon>
    </lineage>
</organism>
<dbReference type="Proteomes" id="UP000544122">
    <property type="component" value="Unassembled WGS sequence"/>
</dbReference>
<comment type="caution">
    <text evidence="1">The sequence shown here is derived from an EMBL/GenBank/DDBJ whole genome shotgun (WGS) entry which is preliminary data.</text>
</comment>
<sequence length="78" mass="8644">MFANALQHIKLQSWLGGFLSGYNIGSGGVDFLAQPSFDALTAWMDNYCRSHPLNGVAEAAVDLTKELRSRAERKSERK</sequence>
<evidence type="ECO:0000313" key="2">
    <source>
        <dbReference type="Proteomes" id="UP000544122"/>
    </source>
</evidence>
<evidence type="ECO:0000313" key="1">
    <source>
        <dbReference type="EMBL" id="NOJ43035.1"/>
    </source>
</evidence>